<organism evidence="2 3">
    <name type="scientific">Psilocybe cyanescens</name>
    <dbReference type="NCBI Taxonomy" id="93625"/>
    <lineage>
        <taxon>Eukaryota</taxon>
        <taxon>Fungi</taxon>
        <taxon>Dikarya</taxon>
        <taxon>Basidiomycota</taxon>
        <taxon>Agaricomycotina</taxon>
        <taxon>Agaricomycetes</taxon>
        <taxon>Agaricomycetidae</taxon>
        <taxon>Agaricales</taxon>
        <taxon>Agaricineae</taxon>
        <taxon>Strophariaceae</taxon>
        <taxon>Psilocybe</taxon>
    </lineage>
</organism>
<gene>
    <name evidence="2" type="ORF">CVT25_014897</name>
</gene>
<evidence type="ECO:0000256" key="1">
    <source>
        <dbReference type="SAM" id="SignalP"/>
    </source>
</evidence>
<evidence type="ECO:0000313" key="3">
    <source>
        <dbReference type="Proteomes" id="UP000283269"/>
    </source>
</evidence>
<dbReference type="STRING" id="93625.A0A409WEZ0"/>
<keyword evidence="3" id="KW-1185">Reference proteome</keyword>
<sequence>MVHSMGSMTLSLTIILLCTTPTFTYGLDYSSWRPWRRASSSKRVVPPDGFYSPLSSGGSMLTDVPDTFPPGQGEPINAILSGNSDSRVLVDSEENGGLRNYFLSLGFSGECLGQHSGSDQAANLGDGDGFQNETSVIRWNYGDPQLGSCKETIEGGNHFRYWVQDGPSGNSGAIFMAVSYELPLNLGHDIISNGYNLASSSAVLRDWLVGNITGSNIPPNITNATTFSGTTSFANFTYHTDVTYITGLLENTNDNINHNITVGTEFVNASDGLVAILDVKITSEPAKSTAWKLSTPQFWQLLPLMVILVPSLAPPFSL</sequence>
<reference evidence="2 3" key="1">
    <citation type="journal article" date="2018" name="Evol. Lett.">
        <title>Horizontal gene cluster transfer increased hallucinogenic mushroom diversity.</title>
        <authorList>
            <person name="Reynolds H.T."/>
            <person name="Vijayakumar V."/>
            <person name="Gluck-Thaler E."/>
            <person name="Korotkin H.B."/>
            <person name="Matheny P.B."/>
            <person name="Slot J.C."/>
        </authorList>
    </citation>
    <scope>NUCLEOTIDE SEQUENCE [LARGE SCALE GENOMIC DNA]</scope>
    <source>
        <strain evidence="2 3">2631</strain>
    </source>
</reference>
<name>A0A409WEZ0_PSICY</name>
<dbReference type="Proteomes" id="UP000283269">
    <property type="component" value="Unassembled WGS sequence"/>
</dbReference>
<dbReference type="AlphaFoldDB" id="A0A409WEZ0"/>
<comment type="caution">
    <text evidence="2">The sequence shown here is derived from an EMBL/GenBank/DDBJ whole genome shotgun (WGS) entry which is preliminary data.</text>
</comment>
<proteinExistence type="predicted"/>
<dbReference type="EMBL" id="NHYD01003444">
    <property type="protein sequence ID" value="PPQ77084.1"/>
    <property type="molecule type" value="Genomic_DNA"/>
</dbReference>
<feature type="chain" id="PRO_5019381444" evidence="1">
    <location>
        <begin position="27"/>
        <end position="318"/>
    </location>
</feature>
<dbReference type="OrthoDB" id="2310204at2759"/>
<dbReference type="InParanoid" id="A0A409WEZ0"/>
<protein>
    <submittedName>
        <fullName evidence="2">Uncharacterized protein</fullName>
    </submittedName>
</protein>
<evidence type="ECO:0000313" key="2">
    <source>
        <dbReference type="EMBL" id="PPQ77084.1"/>
    </source>
</evidence>
<feature type="signal peptide" evidence="1">
    <location>
        <begin position="1"/>
        <end position="26"/>
    </location>
</feature>
<keyword evidence="1" id="KW-0732">Signal</keyword>
<accession>A0A409WEZ0</accession>